<evidence type="ECO:0000256" key="6">
    <source>
        <dbReference type="SAM" id="Phobius"/>
    </source>
</evidence>
<organism evidence="7 8">
    <name type="scientific">Dendrobium nobile</name>
    <name type="common">Orchid</name>
    <dbReference type="NCBI Taxonomy" id="94219"/>
    <lineage>
        <taxon>Eukaryota</taxon>
        <taxon>Viridiplantae</taxon>
        <taxon>Streptophyta</taxon>
        <taxon>Embryophyta</taxon>
        <taxon>Tracheophyta</taxon>
        <taxon>Spermatophyta</taxon>
        <taxon>Magnoliopsida</taxon>
        <taxon>Liliopsida</taxon>
        <taxon>Asparagales</taxon>
        <taxon>Orchidaceae</taxon>
        <taxon>Epidendroideae</taxon>
        <taxon>Malaxideae</taxon>
        <taxon>Dendrobiinae</taxon>
        <taxon>Dendrobium</taxon>
    </lineage>
</organism>
<dbReference type="AlphaFoldDB" id="A0A8T3BZ06"/>
<reference evidence="7" key="1">
    <citation type="journal article" date="2022" name="Front. Genet.">
        <title>Chromosome-Scale Assembly of the Dendrobium nobile Genome Provides Insights Into the Molecular Mechanism of the Biosynthesis of the Medicinal Active Ingredient of Dendrobium.</title>
        <authorList>
            <person name="Xu Q."/>
            <person name="Niu S.-C."/>
            <person name="Li K.-L."/>
            <person name="Zheng P.-J."/>
            <person name="Zhang X.-J."/>
            <person name="Jia Y."/>
            <person name="Liu Y."/>
            <person name="Niu Y.-X."/>
            <person name="Yu L.-H."/>
            <person name="Chen D.-F."/>
            <person name="Zhang G.-Q."/>
        </authorList>
    </citation>
    <scope>NUCLEOTIDE SEQUENCE</scope>
    <source>
        <tissue evidence="7">Leaf</tissue>
    </source>
</reference>
<dbReference type="GO" id="GO:0005743">
    <property type="term" value="C:mitochondrial inner membrane"/>
    <property type="evidence" value="ECO:0007669"/>
    <property type="project" value="TreeGrafter"/>
</dbReference>
<feature type="transmembrane region" description="Helical" evidence="6">
    <location>
        <begin position="268"/>
        <end position="291"/>
    </location>
</feature>
<sequence>MRTANELLRRHLRYSCRLLARRVLPPPSLSLSNFSSIIPFHRRNFAANDHHASSYSPLFSNYTAQRSFSWFTWRNSVEIHELEEDSGGSSVGGLELNPNEVFETAPEQPSVSSTASSQISENVFGENTWYYYPIQAVISMLDGFHDFTGFPWWVTISVSTLALRASLLPVLILQLKKMAKFGALLPRLPPPFPPPRSERSFREQYQLFHMKRRELGCPSYLWNFAFFTAQFPCFLLWMSSIRRMCLDHHPGFDSGGALWFLNLTDYPSGIMCFTFPTLIAGLHYINVQISFRTIKIANLQGVFGLLAKFYKLYLDILSIPLFLVGFYIPQGSLVYWVTNSSLTLIQQLCLKNPNVRNQLGLPNLMEPVKNRVATENDHNSAANSEVLIPIEAVPPKKLLELALKDMAAGDQDKALILLRTTIEKDPELVQALVAIGQILCSKKLFEEAAENFELAIHKLSYIKEEEIGLLLLSLFGAGVSRIWEGKNSDGIEHLKKIAELREPDSPMDKACYYRGLVMLGSTLFQLGEKSEAAKYLRIAATYDPGVNAYLKECEEG</sequence>
<name>A0A8T3BZ06_DENNO</name>
<evidence type="ECO:0000313" key="8">
    <source>
        <dbReference type="Proteomes" id="UP000829196"/>
    </source>
</evidence>
<dbReference type="SUPFAM" id="SSF48452">
    <property type="entry name" value="TPR-like"/>
    <property type="match status" value="1"/>
</dbReference>
<dbReference type="SMR" id="A0A8T3BZ06"/>
<keyword evidence="5 6" id="KW-0472">Membrane</keyword>
<dbReference type="InterPro" id="IPR011990">
    <property type="entry name" value="TPR-like_helical_dom_sf"/>
</dbReference>
<dbReference type="SMART" id="SM00028">
    <property type="entry name" value="TPR"/>
    <property type="match status" value="3"/>
</dbReference>
<comment type="caution">
    <text evidence="7">The sequence shown here is derived from an EMBL/GenBank/DDBJ whole genome shotgun (WGS) entry which is preliminary data.</text>
</comment>
<feature type="transmembrane region" description="Helical" evidence="6">
    <location>
        <begin position="312"/>
        <end position="337"/>
    </location>
</feature>
<evidence type="ECO:0000313" key="7">
    <source>
        <dbReference type="EMBL" id="KAI0523302.1"/>
    </source>
</evidence>
<dbReference type="OrthoDB" id="2148490at2759"/>
<evidence type="ECO:0000256" key="2">
    <source>
        <dbReference type="ARBA" id="ARBA00010583"/>
    </source>
</evidence>
<feature type="transmembrane region" description="Helical" evidence="6">
    <location>
        <begin position="150"/>
        <end position="173"/>
    </location>
</feature>
<evidence type="ECO:0000256" key="3">
    <source>
        <dbReference type="ARBA" id="ARBA00022692"/>
    </source>
</evidence>
<dbReference type="Proteomes" id="UP000829196">
    <property type="component" value="Unassembled WGS sequence"/>
</dbReference>
<comment type="subcellular location">
    <subcellularLocation>
        <location evidence="1">Membrane</location>
        <topology evidence="1">Multi-pass membrane protein</topology>
    </subcellularLocation>
</comment>
<gene>
    <name evidence="7" type="ORF">KFK09_005697</name>
</gene>
<keyword evidence="4 6" id="KW-1133">Transmembrane helix</keyword>
<dbReference type="Gene3D" id="1.25.40.10">
    <property type="entry name" value="Tetratricopeptide repeat domain"/>
    <property type="match status" value="1"/>
</dbReference>
<dbReference type="PANTHER" id="PTHR12428:SF65">
    <property type="entry name" value="CYTOCHROME C OXIDASE ASSEMBLY PROTEIN COX18, MITOCHONDRIAL"/>
    <property type="match status" value="1"/>
</dbReference>
<dbReference type="GO" id="GO:0032977">
    <property type="term" value="F:membrane insertase activity"/>
    <property type="evidence" value="ECO:0007669"/>
    <property type="project" value="InterPro"/>
</dbReference>
<keyword evidence="8" id="KW-1185">Reference proteome</keyword>
<dbReference type="InterPro" id="IPR019734">
    <property type="entry name" value="TPR_rpt"/>
</dbReference>
<accession>A0A8T3BZ06</accession>
<dbReference type="InterPro" id="IPR001708">
    <property type="entry name" value="YidC/ALB3/OXA1/COX18"/>
</dbReference>
<evidence type="ECO:0000256" key="4">
    <source>
        <dbReference type="ARBA" id="ARBA00022989"/>
    </source>
</evidence>
<protein>
    <recommendedName>
        <fullName evidence="9">ALBINO3-like protein 2, chloroplastic</fullName>
    </recommendedName>
</protein>
<dbReference type="GO" id="GO:0032979">
    <property type="term" value="P:protein insertion into mitochondrial inner membrane from matrix"/>
    <property type="evidence" value="ECO:0007669"/>
    <property type="project" value="TreeGrafter"/>
</dbReference>
<dbReference type="EMBL" id="JAGYWB010000005">
    <property type="protein sequence ID" value="KAI0523302.1"/>
    <property type="molecule type" value="Genomic_DNA"/>
</dbReference>
<dbReference type="PANTHER" id="PTHR12428">
    <property type="entry name" value="OXA1"/>
    <property type="match status" value="1"/>
</dbReference>
<feature type="transmembrane region" description="Helical" evidence="6">
    <location>
        <begin position="220"/>
        <end position="238"/>
    </location>
</feature>
<evidence type="ECO:0008006" key="9">
    <source>
        <dbReference type="Google" id="ProtNLM"/>
    </source>
</evidence>
<evidence type="ECO:0000256" key="1">
    <source>
        <dbReference type="ARBA" id="ARBA00004141"/>
    </source>
</evidence>
<comment type="similarity">
    <text evidence="2">Belongs to the OXA1/ALB3/YidC (TC 2.A.9.2) family.</text>
</comment>
<evidence type="ECO:0000256" key="5">
    <source>
        <dbReference type="ARBA" id="ARBA00023136"/>
    </source>
</evidence>
<keyword evidence="3 6" id="KW-0812">Transmembrane</keyword>
<dbReference type="CDD" id="cd20069">
    <property type="entry name" value="5TM_Oxa1-like"/>
    <property type="match status" value="1"/>
</dbReference>
<proteinExistence type="inferred from homology"/>